<evidence type="ECO:0000313" key="1">
    <source>
        <dbReference type="EMBL" id="TNN60014.1"/>
    </source>
</evidence>
<sequence>MMFNRLLQLVLGQQAVVLHEGRDLRRPLGLVVHRAVDLHVLVEDLEKTFLTLLEEEERKDVSVRLRAEGQERKVYGKEKKGR</sequence>
<organism evidence="1 2">
    <name type="scientific">Liparis tanakae</name>
    <name type="common">Tanaka's snailfish</name>
    <dbReference type="NCBI Taxonomy" id="230148"/>
    <lineage>
        <taxon>Eukaryota</taxon>
        <taxon>Metazoa</taxon>
        <taxon>Chordata</taxon>
        <taxon>Craniata</taxon>
        <taxon>Vertebrata</taxon>
        <taxon>Euteleostomi</taxon>
        <taxon>Actinopterygii</taxon>
        <taxon>Neopterygii</taxon>
        <taxon>Teleostei</taxon>
        <taxon>Neoteleostei</taxon>
        <taxon>Acanthomorphata</taxon>
        <taxon>Eupercaria</taxon>
        <taxon>Perciformes</taxon>
        <taxon>Cottioidei</taxon>
        <taxon>Cottales</taxon>
        <taxon>Liparidae</taxon>
        <taxon>Liparis</taxon>
    </lineage>
</organism>
<keyword evidence="2" id="KW-1185">Reference proteome</keyword>
<dbReference type="Proteomes" id="UP000314294">
    <property type="component" value="Unassembled WGS sequence"/>
</dbReference>
<gene>
    <name evidence="1" type="ORF">EYF80_029772</name>
</gene>
<comment type="caution">
    <text evidence="1">The sequence shown here is derived from an EMBL/GenBank/DDBJ whole genome shotgun (WGS) entry which is preliminary data.</text>
</comment>
<protein>
    <submittedName>
        <fullName evidence="1">Uncharacterized protein</fullName>
    </submittedName>
</protein>
<dbReference type="EMBL" id="SRLO01000342">
    <property type="protein sequence ID" value="TNN60014.1"/>
    <property type="molecule type" value="Genomic_DNA"/>
</dbReference>
<name>A0A4Z2H5A8_9TELE</name>
<reference evidence="1 2" key="1">
    <citation type="submission" date="2019-03" db="EMBL/GenBank/DDBJ databases">
        <title>First draft genome of Liparis tanakae, snailfish: a comprehensive survey of snailfish specific genes.</title>
        <authorList>
            <person name="Kim W."/>
            <person name="Song I."/>
            <person name="Jeong J.-H."/>
            <person name="Kim D."/>
            <person name="Kim S."/>
            <person name="Ryu S."/>
            <person name="Song J.Y."/>
            <person name="Lee S.K."/>
        </authorList>
    </citation>
    <scope>NUCLEOTIDE SEQUENCE [LARGE SCALE GENOMIC DNA]</scope>
    <source>
        <tissue evidence="1">Muscle</tissue>
    </source>
</reference>
<evidence type="ECO:0000313" key="2">
    <source>
        <dbReference type="Proteomes" id="UP000314294"/>
    </source>
</evidence>
<accession>A0A4Z2H5A8</accession>
<dbReference type="AlphaFoldDB" id="A0A4Z2H5A8"/>
<proteinExistence type="predicted"/>